<evidence type="ECO:0000313" key="1">
    <source>
        <dbReference type="EMBL" id="CAG9533406.1"/>
    </source>
</evidence>
<dbReference type="EMBL" id="CAKAEH010001244">
    <property type="protein sequence ID" value="CAG9533406.1"/>
    <property type="molecule type" value="Genomic_DNA"/>
</dbReference>
<dbReference type="Proteomes" id="UP000746747">
    <property type="component" value="Unassembled WGS sequence"/>
</dbReference>
<comment type="caution">
    <text evidence="1">The sequence shown here is derived from an EMBL/GenBank/DDBJ whole genome shotgun (WGS) entry which is preliminary data.</text>
</comment>
<organism evidence="1 2">
    <name type="scientific">Cercopithifilaria johnstoni</name>
    <dbReference type="NCBI Taxonomy" id="2874296"/>
    <lineage>
        <taxon>Eukaryota</taxon>
        <taxon>Metazoa</taxon>
        <taxon>Ecdysozoa</taxon>
        <taxon>Nematoda</taxon>
        <taxon>Chromadorea</taxon>
        <taxon>Rhabditida</taxon>
        <taxon>Spirurina</taxon>
        <taxon>Spiruromorpha</taxon>
        <taxon>Filarioidea</taxon>
        <taxon>Onchocercidae</taxon>
        <taxon>Cercopithifilaria</taxon>
    </lineage>
</organism>
<accession>A0A8J2LRH6</accession>
<protein>
    <submittedName>
        <fullName evidence="1">Uncharacterized protein</fullName>
    </submittedName>
</protein>
<dbReference type="AlphaFoldDB" id="A0A8J2LRH6"/>
<sequence>MKAKREALKQETARSVTPQYQNFIAEGQINHKLQKWPKISNNPRSQLLFVRYSGPEFSALSHQMVPKQAKRIWLVSKSVFEGVGDGVVGGL</sequence>
<gene>
    <name evidence="1" type="ORF">CJOHNSTONI_LOCUS3637</name>
</gene>
<reference evidence="1" key="1">
    <citation type="submission" date="2021-09" db="EMBL/GenBank/DDBJ databases">
        <authorList>
            <consortium name="Pathogen Informatics"/>
        </authorList>
    </citation>
    <scope>NUCLEOTIDE SEQUENCE</scope>
</reference>
<evidence type="ECO:0000313" key="2">
    <source>
        <dbReference type="Proteomes" id="UP000746747"/>
    </source>
</evidence>
<proteinExistence type="predicted"/>
<keyword evidence="2" id="KW-1185">Reference proteome</keyword>
<name>A0A8J2LRH6_9BILA</name>